<keyword evidence="6 10" id="KW-0479">Metal-binding</keyword>
<organism evidence="13 14">
    <name type="scientific">Synechococcus lacustris str. Tous</name>
    <dbReference type="NCBI Taxonomy" id="1910958"/>
    <lineage>
        <taxon>Bacteria</taxon>
        <taxon>Bacillati</taxon>
        <taxon>Cyanobacteriota</taxon>
        <taxon>Cyanophyceae</taxon>
        <taxon>Synechococcales</taxon>
        <taxon>Synechococcaceae</taxon>
        <taxon>Synechococcus</taxon>
    </lineage>
</organism>
<evidence type="ECO:0000256" key="5">
    <source>
        <dbReference type="ARBA" id="ARBA00022617"/>
    </source>
</evidence>
<dbReference type="Pfam" id="PF13442">
    <property type="entry name" value="Cytochrome_CBB3"/>
    <property type="match status" value="1"/>
</dbReference>
<dbReference type="Gene3D" id="1.10.760.10">
    <property type="entry name" value="Cytochrome c-like domain"/>
    <property type="match status" value="1"/>
</dbReference>
<evidence type="ECO:0000313" key="14">
    <source>
        <dbReference type="Proteomes" id="UP000240206"/>
    </source>
</evidence>
<dbReference type="InterPro" id="IPR023655">
    <property type="entry name" value="Cyt_C6"/>
</dbReference>
<comment type="caution">
    <text evidence="13">The sequence shown here is derived from an EMBL/GenBank/DDBJ whole genome shotgun (WGS) entry which is preliminary data.</text>
</comment>
<dbReference type="GO" id="GO:0031979">
    <property type="term" value="C:plasma membrane-derived thylakoid lumen"/>
    <property type="evidence" value="ECO:0007669"/>
    <property type="project" value="UniProtKB-SubCell"/>
</dbReference>
<dbReference type="EMBL" id="PXVC01000031">
    <property type="protein sequence ID" value="PSI01424.1"/>
    <property type="molecule type" value="Genomic_DNA"/>
</dbReference>
<reference evidence="14" key="1">
    <citation type="submission" date="2018-03" db="EMBL/GenBank/DDBJ databases">
        <title>Ecological and genomic features of two cosmopolitan and abundant freshwater picocyanobacteria.</title>
        <authorList>
            <person name="Cabello-Yeves P.J."/>
            <person name="Picazo A."/>
            <person name="Camacho A."/>
            <person name="Callieri C."/>
            <person name="Rosselli R."/>
            <person name="Roda-Garcia J."/>
            <person name="Coutinho F.H."/>
            <person name="Rodriguez-Valera F."/>
        </authorList>
    </citation>
    <scope>NUCLEOTIDE SEQUENCE [LARGE SCALE GENOMIC DNA]</scope>
    <source>
        <strain evidence="14">Tous</strain>
    </source>
</reference>
<keyword evidence="7" id="KW-0249">Electron transport</keyword>
<dbReference type="GO" id="GO:0005506">
    <property type="term" value="F:iron ion binding"/>
    <property type="evidence" value="ECO:0007669"/>
    <property type="project" value="InterPro"/>
</dbReference>
<name>A0A2P7EE01_9SYNE</name>
<dbReference type="PROSITE" id="PS51007">
    <property type="entry name" value="CYTC"/>
    <property type="match status" value="1"/>
</dbReference>
<feature type="chain" id="PRO_5015157883" evidence="11">
    <location>
        <begin position="23"/>
        <end position="104"/>
    </location>
</feature>
<dbReference type="AlphaFoldDB" id="A0A2P7EE01"/>
<proteinExistence type="inferred from homology"/>
<gene>
    <name evidence="13" type="ORF">C7K08_07760</name>
</gene>
<comment type="subcellular location">
    <subcellularLocation>
        <location evidence="2">Cellular thylakoid lumen</location>
    </subcellularLocation>
</comment>
<dbReference type="PANTHER" id="PTHR34688:SF2">
    <property type="entry name" value="CYTOCHROME C6, CHLOROPLASTIC"/>
    <property type="match status" value="1"/>
</dbReference>
<dbReference type="GO" id="GO:0020037">
    <property type="term" value="F:heme binding"/>
    <property type="evidence" value="ECO:0007669"/>
    <property type="project" value="InterPro"/>
</dbReference>
<evidence type="ECO:0000256" key="11">
    <source>
        <dbReference type="SAM" id="SignalP"/>
    </source>
</evidence>
<protein>
    <submittedName>
        <fullName evidence="13">Cytochrome C6</fullName>
    </submittedName>
</protein>
<dbReference type="STRING" id="1910958.BTM30_01915"/>
<dbReference type="SUPFAM" id="SSF46626">
    <property type="entry name" value="Cytochrome c"/>
    <property type="match status" value="1"/>
</dbReference>
<comment type="function">
    <text evidence="1">Functions as an electron carrier between membrane-bound cytochrome b6-f and photosystem I in oxygenic photosynthesis.</text>
</comment>
<evidence type="ECO:0000256" key="2">
    <source>
        <dbReference type="ARBA" id="ARBA00004518"/>
    </source>
</evidence>
<dbReference type="InterPro" id="IPR036909">
    <property type="entry name" value="Cyt_c-like_dom_sf"/>
</dbReference>
<evidence type="ECO:0000256" key="8">
    <source>
        <dbReference type="ARBA" id="ARBA00023004"/>
    </source>
</evidence>
<comment type="similarity">
    <text evidence="3">Belongs to the cytochrome c family. PetJ subfamily.</text>
</comment>
<keyword evidence="8 10" id="KW-0408">Iron</keyword>
<keyword evidence="5 10" id="KW-0349">Heme</keyword>
<dbReference type="PANTHER" id="PTHR34688">
    <property type="entry name" value="CYTOCHROME C6, CHLOROPLASTIC"/>
    <property type="match status" value="1"/>
</dbReference>
<accession>A0A2P7EE01</accession>
<sequence length="104" mass="11015">MVNKFFSFLLSFLLLIAPTASSGEQLFNQYCIGCHINGGNIIRRAKTLKLAALQKNGILDATAISAIATQGKGSMGAYGALLGPDGADAVGEWVWQQALTNWPS</sequence>
<dbReference type="InterPro" id="IPR009056">
    <property type="entry name" value="Cyt_c-like_dom"/>
</dbReference>
<evidence type="ECO:0000256" key="4">
    <source>
        <dbReference type="ARBA" id="ARBA00022448"/>
    </source>
</evidence>
<keyword evidence="14" id="KW-1185">Reference proteome</keyword>
<feature type="domain" description="Cytochrome c" evidence="12">
    <location>
        <begin position="18"/>
        <end position="98"/>
    </location>
</feature>
<dbReference type="Proteomes" id="UP000240206">
    <property type="component" value="Unassembled WGS sequence"/>
</dbReference>
<feature type="signal peptide" evidence="11">
    <location>
        <begin position="1"/>
        <end position="22"/>
    </location>
</feature>
<evidence type="ECO:0000256" key="10">
    <source>
        <dbReference type="PROSITE-ProRule" id="PRU00433"/>
    </source>
</evidence>
<evidence type="ECO:0000256" key="7">
    <source>
        <dbReference type="ARBA" id="ARBA00022982"/>
    </source>
</evidence>
<evidence type="ECO:0000256" key="1">
    <source>
        <dbReference type="ARBA" id="ARBA00002347"/>
    </source>
</evidence>
<evidence type="ECO:0000259" key="12">
    <source>
        <dbReference type="PROSITE" id="PS51007"/>
    </source>
</evidence>
<evidence type="ECO:0000256" key="9">
    <source>
        <dbReference type="ARBA" id="ARBA00023078"/>
    </source>
</evidence>
<evidence type="ECO:0000313" key="13">
    <source>
        <dbReference type="EMBL" id="PSI01424.1"/>
    </source>
</evidence>
<dbReference type="GO" id="GO:0009055">
    <property type="term" value="F:electron transfer activity"/>
    <property type="evidence" value="ECO:0007669"/>
    <property type="project" value="InterPro"/>
</dbReference>
<evidence type="ECO:0000256" key="3">
    <source>
        <dbReference type="ARBA" id="ARBA00009650"/>
    </source>
</evidence>
<keyword evidence="11" id="KW-0732">Signal</keyword>
<evidence type="ECO:0000256" key="6">
    <source>
        <dbReference type="ARBA" id="ARBA00022723"/>
    </source>
</evidence>
<keyword evidence="9" id="KW-0793">Thylakoid</keyword>
<keyword evidence="4" id="KW-0813">Transport</keyword>